<keyword evidence="6" id="KW-0472">Membrane</keyword>
<comment type="caution">
    <text evidence="7">The sequence shown here is derived from an EMBL/GenBank/DDBJ whole genome shotgun (WGS) entry which is preliminary data.</text>
</comment>
<dbReference type="Gene3D" id="1.10.640.10">
    <property type="entry name" value="Haem peroxidase domain superfamily, animal type"/>
    <property type="match status" value="1"/>
</dbReference>
<feature type="non-terminal residue" evidence="7">
    <location>
        <position position="1"/>
    </location>
</feature>
<dbReference type="PRINTS" id="PR00457">
    <property type="entry name" value="ANPEROXIDASE"/>
</dbReference>
<dbReference type="FunFam" id="1.10.640.10:FF:000003">
    <property type="entry name" value="chorion peroxidase"/>
    <property type="match status" value="1"/>
</dbReference>
<evidence type="ECO:0000313" key="8">
    <source>
        <dbReference type="Proteomes" id="UP001445076"/>
    </source>
</evidence>
<dbReference type="InterPro" id="IPR010255">
    <property type="entry name" value="Haem_peroxidase_sf"/>
</dbReference>
<dbReference type="GO" id="GO:0046872">
    <property type="term" value="F:metal ion binding"/>
    <property type="evidence" value="ECO:0007669"/>
    <property type="project" value="UniProtKB-KW"/>
</dbReference>
<keyword evidence="5" id="KW-0479">Metal-binding</keyword>
<keyword evidence="5" id="KW-0408">Iron</keyword>
<dbReference type="Pfam" id="PF03098">
    <property type="entry name" value="An_peroxidase"/>
    <property type="match status" value="1"/>
</dbReference>
<keyword evidence="4" id="KW-0732">Signal</keyword>
<dbReference type="Proteomes" id="UP001445076">
    <property type="component" value="Unassembled WGS sequence"/>
</dbReference>
<keyword evidence="6" id="KW-0812">Transmembrane</keyword>
<proteinExistence type="predicted"/>
<keyword evidence="5" id="KW-0349">Heme</keyword>
<evidence type="ECO:0000256" key="2">
    <source>
        <dbReference type="ARBA" id="ARBA00022525"/>
    </source>
</evidence>
<feature type="binding site" description="axial binding residue" evidence="5">
    <location>
        <position position="599"/>
    </location>
    <ligand>
        <name>heme b</name>
        <dbReference type="ChEBI" id="CHEBI:60344"/>
    </ligand>
    <ligandPart>
        <name>Fe</name>
        <dbReference type="ChEBI" id="CHEBI:18248"/>
    </ligandPart>
</feature>
<evidence type="ECO:0000256" key="3">
    <source>
        <dbReference type="ARBA" id="ARBA00022559"/>
    </source>
</evidence>
<dbReference type="CDD" id="cd09823">
    <property type="entry name" value="peroxinectin_like"/>
    <property type="match status" value="1"/>
</dbReference>
<organism evidence="7 8">
    <name type="scientific">Cherax quadricarinatus</name>
    <name type="common">Australian red claw crayfish</name>
    <dbReference type="NCBI Taxonomy" id="27406"/>
    <lineage>
        <taxon>Eukaryota</taxon>
        <taxon>Metazoa</taxon>
        <taxon>Ecdysozoa</taxon>
        <taxon>Arthropoda</taxon>
        <taxon>Crustacea</taxon>
        <taxon>Multicrustacea</taxon>
        <taxon>Malacostraca</taxon>
        <taxon>Eumalacostraca</taxon>
        <taxon>Eucarida</taxon>
        <taxon>Decapoda</taxon>
        <taxon>Pleocyemata</taxon>
        <taxon>Astacidea</taxon>
        <taxon>Parastacoidea</taxon>
        <taxon>Parastacidae</taxon>
        <taxon>Cherax</taxon>
    </lineage>
</organism>
<protein>
    <submittedName>
        <fullName evidence="7">Uncharacterized protein</fullName>
    </submittedName>
</protein>
<dbReference type="EMBL" id="JARKIK010000013">
    <property type="protein sequence ID" value="KAK8747998.1"/>
    <property type="molecule type" value="Genomic_DNA"/>
</dbReference>
<dbReference type="GO" id="GO:0005576">
    <property type="term" value="C:extracellular region"/>
    <property type="evidence" value="ECO:0007669"/>
    <property type="project" value="UniProtKB-SubCell"/>
</dbReference>
<evidence type="ECO:0000313" key="7">
    <source>
        <dbReference type="EMBL" id="KAK8747998.1"/>
    </source>
</evidence>
<comment type="subcellular location">
    <subcellularLocation>
        <location evidence="1">Secreted</location>
    </subcellularLocation>
</comment>
<feature type="transmembrane region" description="Helical" evidence="6">
    <location>
        <begin position="42"/>
        <end position="60"/>
    </location>
</feature>
<evidence type="ECO:0000256" key="6">
    <source>
        <dbReference type="SAM" id="Phobius"/>
    </source>
</evidence>
<keyword evidence="6" id="KW-1133">Transmembrane helix</keyword>
<dbReference type="AlphaFoldDB" id="A0AAW0Y8G6"/>
<accession>A0AAW0Y8G6</accession>
<evidence type="ECO:0000256" key="1">
    <source>
        <dbReference type="ARBA" id="ARBA00004613"/>
    </source>
</evidence>
<dbReference type="InterPro" id="IPR019791">
    <property type="entry name" value="Haem_peroxidase_animal"/>
</dbReference>
<gene>
    <name evidence="7" type="ORF">OTU49_016263</name>
</gene>
<evidence type="ECO:0000256" key="5">
    <source>
        <dbReference type="PIRSR" id="PIRSR619791-2"/>
    </source>
</evidence>
<dbReference type="PANTHER" id="PTHR11475:SF141">
    <property type="entry name" value="CARDINAL"/>
    <property type="match status" value="1"/>
</dbReference>
<dbReference type="InterPro" id="IPR037120">
    <property type="entry name" value="Haem_peroxidase_sf_animal"/>
</dbReference>
<reference evidence="7 8" key="1">
    <citation type="journal article" date="2024" name="BMC Genomics">
        <title>Genome assembly of redclaw crayfish (Cherax quadricarinatus) provides insights into its immune adaptation and hypoxia tolerance.</title>
        <authorList>
            <person name="Liu Z."/>
            <person name="Zheng J."/>
            <person name="Li H."/>
            <person name="Fang K."/>
            <person name="Wang S."/>
            <person name="He J."/>
            <person name="Zhou D."/>
            <person name="Weng S."/>
            <person name="Chi M."/>
            <person name="Gu Z."/>
            <person name="He J."/>
            <person name="Li F."/>
            <person name="Wang M."/>
        </authorList>
    </citation>
    <scope>NUCLEOTIDE SEQUENCE [LARGE SCALE GENOMIC DNA]</scope>
    <source>
        <strain evidence="7">ZL_2023a</strain>
    </source>
</reference>
<keyword evidence="8" id="KW-1185">Reference proteome</keyword>
<dbReference type="PANTHER" id="PTHR11475">
    <property type="entry name" value="OXIDASE/PEROXIDASE"/>
    <property type="match status" value="1"/>
</dbReference>
<keyword evidence="2" id="KW-0964">Secreted</keyword>
<name>A0AAW0Y8G6_CHEQU</name>
<sequence>FARCRTFTLTRTRLRELITLIIEELYDLCTALINSPLNLIRIALVITLASLVSLLIGASLDTTDIIPPAVPPANQSLVTLMALTWPRRDQLWYTRRWERSVTMTPDDPHKRQYDDDPLIPDDPDGHEWSIPDHSTFPNNDTWYWTRRPSKLPEWSSLDISESLTHGSKKEQQKTLLEEDLAKKNLTLVPGSPSYKHQHGFKKTDPLATKMAKLGYLMDHATTKLKDRMNLTREAASLDSRWVGDMSSTPYCDKDLQRPLPGPCNASGKYRSVDGTCNNLKNPTWGASFTPFRRALPPDYGDGVWSLRLASDGEELPSARLVSSKVHLNTLANSRSYTILTMSWGQFVDHDITLTALSKASGGQSIPCCSDEVLKLPSLYHPECAPIPIPAEDSFYAAFNQSCMEFTRSAPAPRCHFGPREQLNQQTAFLDGSVIYGATEQHLSSLRTFQDGLLRSQVTLDGRELLPASEDPDDGCNTIDEYSYSRYCFTSGDARVNEQTLLTSLHTVWARQHNMLAIELKDLNPEWDDETLFQEARRIVVAQMQHITYNEYVPSLIGPTFMKHLQLSPQSEGKQTTDYDENLSPTIANEFAAAAFRFGHSQIQGLVQKIDGPGKNVEFTQLNSIMLQPFILYDQGTMANLLRGQTSQSAAAVDTFFSTQVSGKLFKGDDQFGLDLVSLNIQRGRDHGVSAYNRWRMYCGFKPASNFTDLAQDMDAGALKSIMEVYRNVDDIDFFTGGLAERPVNDGLVGPTFACLIADQFLRLKKGDRFWYETADLPQAFTKEQLAELHKVSIARILCDNVPELGSIQRWPLRNFATGNPRLPCSSTSIPRVDLDPWENDQL</sequence>
<dbReference type="SUPFAM" id="SSF48113">
    <property type="entry name" value="Heme-dependent peroxidases"/>
    <property type="match status" value="1"/>
</dbReference>
<keyword evidence="3" id="KW-0560">Oxidoreductase</keyword>
<dbReference type="GO" id="GO:0020037">
    <property type="term" value="F:heme binding"/>
    <property type="evidence" value="ECO:0007669"/>
    <property type="project" value="InterPro"/>
</dbReference>
<dbReference type="GO" id="GO:0006979">
    <property type="term" value="P:response to oxidative stress"/>
    <property type="evidence" value="ECO:0007669"/>
    <property type="project" value="InterPro"/>
</dbReference>
<dbReference type="GO" id="GO:0004601">
    <property type="term" value="F:peroxidase activity"/>
    <property type="evidence" value="ECO:0007669"/>
    <property type="project" value="UniProtKB-KW"/>
</dbReference>
<dbReference type="PROSITE" id="PS50292">
    <property type="entry name" value="PEROXIDASE_3"/>
    <property type="match status" value="1"/>
</dbReference>
<keyword evidence="3" id="KW-0575">Peroxidase</keyword>
<evidence type="ECO:0000256" key="4">
    <source>
        <dbReference type="ARBA" id="ARBA00022729"/>
    </source>
</evidence>